<dbReference type="GO" id="GO:0009014">
    <property type="term" value="F:succinyl-diaminopimelate desuccinylase activity"/>
    <property type="evidence" value="ECO:0007669"/>
    <property type="project" value="UniProtKB-UniRule"/>
</dbReference>
<keyword evidence="12 15" id="KW-0170">Cobalt</keyword>
<dbReference type="Gene3D" id="3.40.630.10">
    <property type="entry name" value="Zn peptidases"/>
    <property type="match status" value="2"/>
</dbReference>
<comment type="catalytic activity">
    <reaction evidence="14 15">
        <text>N-succinyl-(2S,6S)-2,6-diaminopimelate + H2O = (2S,6S)-2,6-diaminopimelate + succinate</text>
        <dbReference type="Rhea" id="RHEA:22608"/>
        <dbReference type="ChEBI" id="CHEBI:15377"/>
        <dbReference type="ChEBI" id="CHEBI:30031"/>
        <dbReference type="ChEBI" id="CHEBI:57609"/>
        <dbReference type="ChEBI" id="CHEBI:58087"/>
        <dbReference type="EC" id="3.5.1.18"/>
    </reaction>
</comment>
<keyword evidence="9 15" id="KW-0862">Zinc</keyword>
<evidence type="ECO:0000256" key="1">
    <source>
        <dbReference type="ARBA" id="ARBA00005130"/>
    </source>
</evidence>
<dbReference type="InterPro" id="IPR002933">
    <property type="entry name" value="Peptidase_M20"/>
</dbReference>
<keyword evidence="6 15" id="KW-0028">Amino-acid biosynthesis</keyword>
<dbReference type="RefSeq" id="WP_101535041.1">
    <property type="nucleotide sequence ID" value="NZ_PKUQ01000042.1"/>
</dbReference>
<evidence type="ECO:0000256" key="6">
    <source>
        <dbReference type="ARBA" id="ARBA00022605"/>
    </source>
</evidence>
<keyword evidence="7 15" id="KW-0479">Metal-binding</keyword>
<evidence type="ECO:0000313" key="17">
    <source>
        <dbReference type="EMBL" id="PLW75800.1"/>
    </source>
</evidence>
<evidence type="ECO:0000256" key="9">
    <source>
        <dbReference type="ARBA" id="ARBA00022833"/>
    </source>
</evidence>
<comment type="subunit">
    <text evidence="3 15">Homodimer.</text>
</comment>
<evidence type="ECO:0000256" key="11">
    <source>
        <dbReference type="ARBA" id="ARBA00023154"/>
    </source>
</evidence>
<dbReference type="InterPro" id="IPR005941">
    <property type="entry name" value="DapE_proteobac"/>
</dbReference>
<dbReference type="AlphaFoldDB" id="A0A2N5XMY2"/>
<dbReference type="OrthoDB" id="9809784at2"/>
<evidence type="ECO:0000256" key="3">
    <source>
        <dbReference type="ARBA" id="ARBA00011738"/>
    </source>
</evidence>
<dbReference type="SUPFAM" id="SSF53187">
    <property type="entry name" value="Zn-dependent exopeptidases"/>
    <property type="match status" value="1"/>
</dbReference>
<sequence length="391" mass="42172">MTNAPSALDIARKLVQCPSVTPEEGGALAYLDTLLSPVGFQVHRPVFSESGTPDVENLFAKLSHGKGPHLVFAGHTDVVPTGDEGLWTLPPFSGEVKEGMLYGRGTADMKGGIAAFSAAVLQYLAEHGEPEGSISFLITGDEEGPATNGTVKLLQWAADKGEHFSDAIVGEPTNPDAMGDAIKIGRRGSLSGTITVTGHQGHVAYPHLAHNPVTIMAQIVSKISAAVLDHGTDHFQPTNLEFISIDVGNEAWNLIPKKATARFNVRHNDLWDAQKLSDFVMKNAKDCIPSSDFDVTLGLIPSNADAFLTRSDTLIQSFSESVKKITGRTPEHSTDGGTSDARFIKNYCPVIEFGLVGKTMHMIDEHIAVDDLKTLTDIYYDFLMRYFPPKG</sequence>
<feature type="active site" evidence="15">
    <location>
        <position position="77"/>
    </location>
</feature>
<evidence type="ECO:0000256" key="13">
    <source>
        <dbReference type="ARBA" id="ARBA00031891"/>
    </source>
</evidence>
<comment type="caution">
    <text evidence="17">The sequence shown here is derived from an EMBL/GenBank/DDBJ whole genome shotgun (WGS) entry which is preliminary data.</text>
</comment>
<dbReference type="PANTHER" id="PTHR43808">
    <property type="entry name" value="ACETYLORNITHINE DEACETYLASE"/>
    <property type="match status" value="1"/>
</dbReference>
<evidence type="ECO:0000256" key="5">
    <source>
        <dbReference type="ARBA" id="ARBA00022391"/>
    </source>
</evidence>
<dbReference type="GO" id="GO:0008270">
    <property type="term" value="F:zinc ion binding"/>
    <property type="evidence" value="ECO:0007669"/>
    <property type="project" value="UniProtKB-UniRule"/>
</dbReference>
<dbReference type="CDD" id="cd03891">
    <property type="entry name" value="M20_DapE_proteobac"/>
    <property type="match status" value="1"/>
</dbReference>
<dbReference type="GO" id="GO:0008777">
    <property type="term" value="F:acetylornithine deacetylase activity"/>
    <property type="evidence" value="ECO:0007669"/>
    <property type="project" value="TreeGrafter"/>
</dbReference>
<dbReference type="GO" id="GO:0006526">
    <property type="term" value="P:L-arginine biosynthetic process"/>
    <property type="evidence" value="ECO:0007669"/>
    <property type="project" value="TreeGrafter"/>
</dbReference>
<keyword evidence="11 15" id="KW-0457">Lysine biosynthesis</keyword>
<evidence type="ECO:0000256" key="7">
    <source>
        <dbReference type="ARBA" id="ARBA00022723"/>
    </source>
</evidence>
<feature type="binding site" evidence="15">
    <location>
        <position position="171"/>
    </location>
    <ligand>
        <name>Zn(2+)</name>
        <dbReference type="ChEBI" id="CHEBI:29105"/>
        <label>1</label>
    </ligand>
</feature>
<accession>A0A2N5XMY2</accession>
<dbReference type="PANTHER" id="PTHR43808:SF31">
    <property type="entry name" value="N-ACETYL-L-CITRULLINE DEACETYLASE"/>
    <property type="match status" value="1"/>
</dbReference>
<evidence type="ECO:0000256" key="14">
    <source>
        <dbReference type="ARBA" id="ARBA00051301"/>
    </source>
</evidence>
<dbReference type="HAMAP" id="MF_01690">
    <property type="entry name" value="DapE"/>
    <property type="match status" value="1"/>
</dbReference>
<dbReference type="GO" id="GO:0009089">
    <property type="term" value="P:lysine biosynthetic process via diaminopimelate"/>
    <property type="evidence" value="ECO:0007669"/>
    <property type="project" value="UniProtKB-UniRule"/>
</dbReference>
<evidence type="ECO:0000256" key="4">
    <source>
        <dbReference type="ARBA" id="ARBA00011921"/>
    </source>
</evidence>
<dbReference type="EMBL" id="PKUQ01000042">
    <property type="protein sequence ID" value="PLW75800.1"/>
    <property type="molecule type" value="Genomic_DNA"/>
</dbReference>
<dbReference type="GO" id="GO:0050897">
    <property type="term" value="F:cobalt ion binding"/>
    <property type="evidence" value="ECO:0007669"/>
    <property type="project" value="UniProtKB-UniRule"/>
</dbReference>
<dbReference type="InterPro" id="IPR001261">
    <property type="entry name" value="ArgE/DapE_CS"/>
</dbReference>
<evidence type="ECO:0000259" key="16">
    <source>
        <dbReference type="Pfam" id="PF07687"/>
    </source>
</evidence>
<evidence type="ECO:0000313" key="18">
    <source>
        <dbReference type="Proteomes" id="UP000234881"/>
    </source>
</evidence>
<feature type="binding site" evidence="15">
    <location>
        <position position="75"/>
    </location>
    <ligand>
        <name>Zn(2+)</name>
        <dbReference type="ChEBI" id="CHEBI:29105"/>
        <label>1</label>
    </ligand>
</feature>
<feature type="binding site" evidence="15">
    <location>
        <position position="143"/>
    </location>
    <ligand>
        <name>Zn(2+)</name>
        <dbReference type="ChEBI" id="CHEBI:29105"/>
        <label>2</label>
    </ligand>
</feature>
<proteinExistence type="inferred from homology"/>
<keyword evidence="10 15" id="KW-0220">Diaminopimelate biosynthesis</keyword>
<feature type="binding site" evidence="15">
    <location>
        <position position="108"/>
    </location>
    <ligand>
        <name>Zn(2+)</name>
        <dbReference type="ChEBI" id="CHEBI:29105"/>
        <label>2</label>
    </ligand>
</feature>
<comment type="function">
    <text evidence="15">Catalyzes the hydrolysis of N-succinyl-L,L-diaminopimelic acid (SDAP), forming succinate and LL-2,6-diaminopimelate (DAP), an intermediate involved in the bacterial biosynthesis of lysine and meso-diaminopimelic acid, an essential component of bacterial cell walls.</text>
</comment>
<feature type="active site" description="Proton acceptor" evidence="15">
    <location>
        <position position="142"/>
    </location>
</feature>
<evidence type="ECO:0000256" key="10">
    <source>
        <dbReference type="ARBA" id="ARBA00022915"/>
    </source>
</evidence>
<dbReference type="InterPro" id="IPR050072">
    <property type="entry name" value="Peptidase_M20A"/>
</dbReference>
<dbReference type="EC" id="3.5.1.18" evidence="4 15"/>
<evidence type="ECO:0000256" key="2">
    <source>
        <dbReference type="ARBA" id="ARBA00006746"/>
    </source>
</evidence>
<dbReference type="InterPro" id="IPR011650">
    <property type="entry name" value="Peptidase_M20_dimer"/>
</dbReference>
<evidence type="ECO:0000256" key="8">
    <source>
        <dbReference type="ARBA" id="ARBA00022801"/>
    </source>
</evidence>
<dbReference type="SUPFAM" id="SSF55031">
    <property type="entry name" value="Bacterial exopeptidase dimerisation domain"/>
    <property type="match status" value="1"/>
</dbReference>
<dbReference type="GO" id="GO:0019877">
    <property type="term" value="P:diaminopimelate biosynthetic process"/>
    <property type="evidence" value="ECO:0007669"/>
    <property type="project" value="UniProtKB-UniRule"/>
</dbReference>
<feature type="binding site" evidence="15">
    <location>
        <position position="108"/>
    </location>
    <ligand>
        <name>Zn(2+)</name>
        <dbReference type="ChEBI" id="CHEBI:29105"/>
        <label>1</label>
    </ligand>
</feature>
<evidence type="ECO:0000256" key="12">
    <source>
        <dbReference type="ARBA" id="ARBA00023285"/>
    </source>
</evidence>
<comment type="similarity">
    <text evidence="2 15">Belongs to the peptidase M20A family. DapE subfamily.</text>
</comment>
<dbReference type="UniPathway" id="UPA00034">
    <property type="reaction ID" value="UER00021"/>
</dbReference>
<comment type="pathway">
    <text evidence="1 15">Amino-acid biosynthesis; L-lysine biosynthesis via DAP pathway; LL-2,6-diaminopimelate from (S)-tetrahydrodipicolinate (succinylase route): step 3/3.</text>
</comment>
<dbReference type="PROSITE" id="PS00759">
    <property type="entry name" value="ARGE_DAPE_CPG2_2"/>
    <property type="match status" value="1"/>
</dbReference>
<gene>
    <name evidence="15" type="primary">dapE</name>
    <name evidence="17" type="ORF">C0081_16960</name>
</gene>
<name>A0A2N5XMY2_9HYPH</name>
<keyword evidence="8 15" id="KW-0378">Hydrolase</keyword>
<dbReference type="Pfam" id="PF01546">
    <property type="entry name" value="Peptidase_M20"/>
    <property type="match status" value="1"/>
</dbReference>
<feature type="domain" description="Peptidase M20 dimerisation" evidence="16">
    <location>
        <begin position="184"/>
        <end position="281"/>
    </location>
</feature>
<dbReference type="Proteomes" id="UP000234881">
    <property type="component" value="Unassembled WGS sequence"/>
</dbReference>
<protein>
    <recommendedName>
        <fullName evidence="5 15">Succinyl-diaminopimelate desuccinylase</fullName>
        <shortName evidence="15">SDAP desuccinylase</shortName>
        <ecNumber evidence="4 15">3.5.1.18</ecNumber>
    </recommendedName>
    <alternativeName>
        <fullName evidence="13 15">N-succinyl-LL-2,6-diaminoheptanedioate amidohydrolase</fullName>
    </alternativeName>
</protein>
<keyword evidence="18" id="KW-1185">Reference proteome</keyword>
<feature type="binding site" evidence="15">
    <location>
        <position position="361"/>
    </location>
    <ligand>
        <name>Zn(2+)</name>
        <dbReference type="ChEBI" id="CHEBI:29105"/>
        <label>2</label>
    </ligand>
</feature>
<evidence type="ECO:0000256" key="15">
    <source>
        <dbReference type="HAMAP-Rule" id="MF_01690"/>
    </source>
</evidence>
<organism evidence="17 18">
    <name type="scientific">Cohaesibacter celericrescens</name>
    <dbReference type="NCBI Taxonomy" id="2067669"/>
    <lineage>
        <taxon>Bacteria</taxon>
        <taxon>Pseudomonadati</taxon>
        <taxon>Pseudomonadota</taxon>
        <taxon>Alphaproteobacteria</taxon>
        <taxon>Hyphomicrobiales</taxon>
        <taxon>Cohaesibacteraceae</taxon>
    </lineage>
</organism>
<dbReference type="Gene3D" id="3.30.70.360">
    <property type="match status" value="1"/>
</dbReference>
<dbReference type="NCBIfam" id="TIGR01246">
    <property type="entry name" value="dapE_proteo"/>
    <property type="match status" value="1"/>
</dbReference>
<dbReference type="Pfam" id="PF07687">
    <property type="entry name" value="M20_dimer"/>
    <property type="match status" value="1"/>
</dbReference>
<reference evidence="17 18" key="1">
    <citation type="submission" date="2018-01" db="EMBL/GenBank/DDBJ databases">
        <title>The draft genome sequence of Cohaesibacter sp. H1304.</title>
        <authorList>
            <person name="Wang N.-N."/>
            <person name="Du Z.-J."/>
        </authorList>
    </citation>
    <scope>NUCLEOTIDE SEQUENCE [LARGE SCALE GENOMIC DNA]</scope>
    <source>
        <strain evidence="17 18">H1304</strain>
    </source>
</reference>
<comment type="cofactor">
    <cofactor evidence="15">
        <name>Zn(2+)</name>
        <dbReference type="ChEBI" id="CHEBI:29105"/>
    </cofactor>
    <cofactor evidence="15">
        <name>Co(2+)</name>
        <dbReference type="ChEBI" id="CHEBI:48828"/>
    </cofactor>
    <text evidence="15">Binds 2 Zn(2+) or Co(2+) ions per subunit.</text>
</comment>
<dbReference type="InterPro" id="IPR036264">
    <property type="entry name" value="Bact_exopeptidase_dim_dom"/>
</dbReference>
<dbReference type="NCBIfam" id="NF009557">
    <property type="entry name" value="PRK13009.1"/>
    <property type="match status" value="1"/>
</dbReference>